<sequence>MARESDPSAHGDTVGDRDDRLRVLRDEGVESVLRAEEGHRLLLLPGGQRAVECTDIGPCRQSALPGAVKEYDGYLGVFAPTLQRALDLEDHAEIDRIDGFRAVHRQSADTVLDAGEDTGRL</sequence>
<protein>
    <submittedName>
        <fullName evidence="1">Uncharacterized protein</fullName>
    </submittedName>
</protein>
<evidence type="ECO:0000313" key="2">
    <source>
        <dbReference type="Proteomes" id="UP000576969"/>
    </source>
</evidence>
<reference evidence="1 2" key="1">
    <citation type="submission" date="2020-07" db="EMBL/GenBank/DDBJ databases">
        <title>Sequencing the genomes of 1000 actinobacteria strains.</title>
        <authorList>
            <person name="Klenk H.-P."/>
        </authorList>
    </citation>
    <scope>NUCLEOTIDE SEQUENCE [LARGE SCALE GENOMIC DNA]</scope>
    <source>
        <strain evidence="1 2">DSM 24662</strain>
    </source>
</reference>
<keyword evidence="2" id="KW-1185">Reference proteome</keyword>
<evidence type="ECO:0000313" key="1">
    <source>
        <dbReference type="EMBL" id="NYE18958.1"/>
    </source>
</evidence>
<gene>
    <name evidence="1" type="ORF">BJ991_000986</name>
</gene>
<proteinExistence type="predicted"/>
<comment type="caution">
    <text evidence="1">The sequence shown here is derived from an EMBL/GenBank/DDBJ whole genome shotgun (WGS) entry which is preliminary data.</text>
</comment>
<name>A0A7Y9GLZ0_9MICO</name>
<dbReference type="AlphaFoldDB" id="A0A7Y9GLZ0"/>
<accession>A0A7Y9GLZ0</accession>
<organism evidence="1 2">
    <name type="scientific">Microbacterium immunditiarum</name>
    <dbReference type="NCBI Taxonomy" id="337480"/>
    <lineage>
        <taxon>Bacteria</taxon>
        <taxon>Bacillati</taxon>
        <taxon>Actinomycetota</taxon>
        <taxon>Actinomycetes</taxon>
        <taxon>Micrococcales</taxon>
        <taxon>Microbacteriaceae</taxon>
        <taxon>Microbacterium</taxon>
    </lineage>
</organism>
<dbReference type="Proteomes" id="UP000576969">
    <property type="component" value="Unassembled WGS sequence"/>
</dbReference>
<dbReference type="EMBL" id="JACCBV010000001">
    <property type="protein sequence ID" value="NYE18958.1"/>
    <property type="molecule type" value="Genomic_DNA"/>
</dbReference>